<evidence type="ECO:0000256" key="5">
    <source>
        <dbReference type="ARBA" id="ARBA00022827"/>
    </source>
</evidence>
<evidence type="ECO:0000256" key="4">
    <source>
        <dbReference type="ARBA" id="ARBA00022630"/>
    </source>
</evidence>
<dbReference type="OrthoDB" id="9769473at2"/>
<dbReference type="SUPFAM" id="SSF47203">
    <property type="entry name" value="Acyl-CoA dehydrogenase C-terminal domain-like"/>
    <property type="match status" value="1"/>
</dbReference>
<dbReference type="Gene3D" id="2.40.110.10">
    <property type="entry name" value="Butyryl-CoA Dehydrogenase, subunit A, domain 2"/>
    <property type="match status" value="1"/>
</dbReference>
<dbReference type="PANTHER" id="PTHR48083">
    <property type="entry name" value="MEDIUM-CHAIN SPECIFIC ACYL-COA DEHYDROGENASE, MITOCHONDRIAL-RELATED"/>
    <property type="match status" value="1"/>
</dbReference>
<dbReference type="GO" id="GO:0050660">
    <property type="term" value="F:flavin adenine dinucleotide binding"/>
    <property type="evidence" value="ECO:0007669"/>
    <property type="project" value="InterPro"/>
</dbReference>
<sequence>MDFAYTPQMEELRRQVQTFIDDHILPRNRQWHREVKQGQFPVSFMEDLKALAKSQGLWNLFLPGLRDDEPGIGLSNLEYAPLAEIMGRIPWSSEVFNCNAPDTGNMELLHLFATPAQRQQWLEPLLNGEIRSAFAMTEPDVASSDATNIQTLIRRDGDDYVINGRKWFITNAAHPNCKVLIVMGKTDPEASTHLQQSMVLVPLDNPGVEVVRNIEVLNHVAPEGHCEIVFRDVRVPAANLLGEEGGGFAMAQARLGPGRIHHCMRSIGMAELALELAIDRAQERKAFGKYLQQYSTVSEWIARSRLEIDQARLLVLKAAWMIDKVGAKAARKEISMIKAVIPTMHTNVVDRAIQIFGAMGLSPDTPLADLYTGGRALRFADGPDEVHLRSIAKMEIKGRRDRLGESAAYLTAPEYR</sequence>
<dbReference type="InterPro" id="IPR036250">
    <property type="entry name" value="AcylCo_DH-like_C"/>
</dbReference>
<dbReference type="Pfam" id="PF02771">
    <property type="entry name" value="Acyl-CoA_dh_N"/>
    <property type="match status" value="1"/>
</dbReference>
<dbReference type="FunFam" id="2.40.110.10:FF:000002">
    <property type="entry name" value="Acyl-CoA dehydrogenase fadE12"/>
    <property type="match status" value="1"/>
</dbReference>
<dbReference type="GO" id="GO:0003995">
    <property type="term" value="F:acyl-CoA dehydrogenase activity"/>
    <property type="evidence" value="ECO:0007669"/>
    <property type="project" value="TreeGrafter"/>
</dbReference>
<evidence type="ECO:0000256" key="7">
    <source>
        <dbReference type="RuleBase" id="RU362125"/>
    </source>
</evidence>
<dbReference type="InterPro" id="IPR046373">
    <property type="entry name" value="Acyl-CoA_Oxase/DH_mid-dom_sf"/>
</dbReference>
<dbReference type="AlphaFoldDB" id="A0A545UBH7"/>
<organism evidence="11 12">
    <name type="scientific">Exilibacterium tricleocarpae</name>
    <dbReference type="NCBI Taxonomy" id="2591008"/>
    <lineage>
        <taxon>Bacteria</taxon>
        <taxon>Pseudomonadati</taxon>
        <taxon>Pseudomonadota</taxon>
        <taxon>Gammaproteobacteria</taxon>
        <taxon>Cellvibrionales</taxon>
        <taxon>Cellvibrionaceae</taxon>
        <taxon>Exilibacterium</taxon>
    </lineage>
</organism>
<dbReference type="InterPro" id="IPR009100">
    <property type="entry name" value="AcylCoA_DH/oxidase_NM_dom_sf"/>
</dbReference>
<evidence type="ECO:0000259" key="8">
    <source>
        <dbReference type="Pfam" id="PF00441"/>
    </source>
</evidence>
<protein>
    <submittedName>
        <fullName evidence="11">Acyl-CoA dehydrogenase</fullName>
    </submittedName>
</protein>
<comment type="subunit">
    <text evidence="3">Homodimer.</text>
</comment>
<dbReference type="InterPro" id="IPR006091">
    <property type="entry name" value="Acyl-CoA_Oxase/DH_mid-dom"/>
</dbReference>
<comment type="caution">
    <text evidence="11">The sequence shown here is derived from an EMBL/GenBank/DDBJ whole genome shotgun (WGS) entry which is preliminary data.</text>
</comment>
<dbReference type="Pfam" id="PF02770">
    <property type="entry name" value="Acyl-CoA_dh_M"/>
    <property type="match status" value="1"/>
</dbReference>
<feature type="domain" description="Acyl-CoA oxidase/dehydrogenase middle" evidence="9">
    <location>
        <begin position="133"/>
        <end position="233"/>
    </location>
</feature>
<evidence type="ECO:0000313" key="12">
    <source>
        <dbReference type="Proteomes" id="UP000319732"/>
    </source>
</evidence>
<evidence type="ECO:0000256" key="2">
    <source>
        <dbReference type="ARBA" id="ARBA00009347"/>
    </source>
</evidence>
<name>A0A545UBH7_9GAMM</name>
<keyword evidence="12" id="KW-1185">Reference proteome</keyword>
<gene>
    <name evidence="11" type="ORF">FKG94_00290</name>
</gene>
<evidence type="ECO:0000256" key="1">
    <source>
        <dbReference type="ARBA" id="ARBA00001974"/>
    </source>
</evidence>
<dbReference type="Proteomes" id="UP000319732">
    <property type="component" value="Unassembled WGS sequence"/>
</dbReference>
<evidence type="ECO:0000256" key="6">
    <source>
        <dbReference type="ARBA" id="ARBA00023002"/>
    </source>
</evidence>
<dbReference type="Pfam" id="PF00441">
    <property type="entry name" value="Acyl-CoA_dh_1"/>
    <property type="match status" value="1"/>
</dbReference>
<evidence type="ECO:0000259" key="9">
    <source>
        <dbReference type="Pfam" id="PF02770"/>
    </source>
</evidence>
<dbReference type="GO" id="GO:0033539">
    <property type="term" value="P:fatty acid beta-oxidation using acyl-CoA dehydrogenase"/>
    <property type="evidence" value="ECO:0007669"/>
    <property type="project" value="TreeGrafter"/>
</dbReference>
<keyword evidence="5 7" id="KW-0274">FAD</keyword>
<feature type="domain" description="Acyl-CoA dehydrogenase/oxidase N-terminal" evidence="10">
    <location>
        <begin position="6"/>
        <end position="129"/>
    </location>
</feature>
<keyword evidence="6 7" id="KW-0560">Oxidoreductase</keyword>
<reference evidence="11 12" key="1">
    <citation type="submission" date="2019-06" db="EMBL/GenBank/DDBJ databases">
        <title>Whole genome sequence for Cellvibrionaceae sp. R142.</title>
        <authorList>
            <person name="Wang G."/>
        </authorList>
    </citation>
    <scope>NUCLEOTIDE SEQUENCE [LARGE SCALE GENOMIC DNA]</scope>
    <source>
        <strain evidence="11 12">R142</strain>
    </source>
</reference>
<dbReference type="EMBL" id="VHSG01000001">
    <property type="protein sequence ID" value="TQV86818.1"/>
    <property type="molecule type" value="Genomic_DNA"/>
</dbReference>
<proteinExistence type="inferred from homology"/>
<keyword evidence="4 7" id="KW-0285">Flavoprotein</keyword>
<dbReference type="RefSeq" id="WP_142902185.1">
    <property type="nucleotide sequence ID" value="NZ_ML660087.1"/>
</dbReference>
<dbReference type="InterPro" id="IPR050741">
    <property type="entry name" value="Acyl-CoA_dehydrogenase"/>
</dbReference>
<evidence type="ECO:0000259" key="10">
    <source>
        <dbReference type="Pfam" id="PF02771"/>
    </source>
</evidence>
<dbReference type="PANTHER" id="PTHR48083:SF13">
    <property type="entry name" value="ACYL-COA DEHYDROGENASE FAMILY MEMBER 11"/>
    <property type="match status" value="1"/>
</dbReference>
<evidence type="ECO:0000313" key="11">
    <source>
        <dbReference type="EMBL" id="TQV86818.1"/>
    </source>
</evidence>
<dbReference type="SUPFAM" id="SSF56645">
    <property type="entry name" value="Acyl-CoA dehydrogenase NM domain-like"/>
    <property type="match status" value="1"/>
</dbReference>
<dbReference type="InterPro" id="IPR013786">
    <property type="entry name" value="AcylCoA_DH/ox_N"/>
</dbReference>
<evidence type="ECO:0000256" key="3">
    <source>
        <dbReference type="ARBA" id="ARBA00011738"/>
    </source>
</evidence>
<dbReference type="Gene3D" id="1.20.140.10">
    <property type="entry name" value="Butyryl-CoA Dehydrogenase, subunit A, domain 3"/>
    <property type="match status" value="1"/>
</dbReference>
<comment type="cofactor">
    <cofactor evidence="1 7">
        <name>FAD</name>
        <dbReference type="ChEBI" id="CHEBI:57692"/>
    </cofactor>
</comment>
<comment type="similarity">
    <text evidence="2 7">Belongs to the acyl-CoA dehydrogenase family.</text>
</comment>
<dbReference type="InterPro" id="IPR009075">
    <property type="entry name" value="AcylCo_DH/oxidase_C"/>
</dbReference>
<dbReference type="Gene3D" id="1.10.540.10">
    <property type="entry name" value="Acyl-CoA dehydrogenase/oxidase, N-terminal domain"/>
    <property type="match status" value="1"/>
</dbReference>
<accession>A0A545UBH7</accession>
<dbReference type="InterPro" id="IPR037069">
    <property type="entry name" value="AcylCoA_DH/ox_N_sf"/>
</dbReference>
<feature type="domain" description="Acyl-CoA dehydrogenase/oxidase C-terminal" evidence="8">
    <location>
        <begin position="245"/>
        <end position="393"/>
    </location>
</feature>
<dbReference type="GO" id="GO:0005737">
    <property type="term" value="C:cytoplasm"/>
    <property type="evidence" value="ECO:0007669"/>
    <property type="project" value="TreeGrafter"/>
</dbReference>